<dbReference type="AlphaFoldDB" id="A0A0B7NXJ8"/>
<protein>
    <submittedName>
        <fullName evidence="1">Uncharacterized protein</fullName>
    </submittedName>
</protein>
<dbReference type="EMBL" id="LN734142">
    <property type="protein sequence ID" value="CEP19909.1"/>
    <property type="molecule type" value="Genomic_DNA"/>
</dbReference>
<sequence length="208" mass="23754">MYLNTLESVQKRIIKAVGKTGAVELAVLGAYRPGKMHASQIHTVIKCRGDTYDGYVPYQQLLKEGLFNTVEGFNNIQHNGSPSLDHIALAFPYLPMMWVLEHKAQNCCQFVNKVPGTDTSLPLELQYLQAAALPLYPRSRIAHVNFTIQILRSRGIYFQPKIYRRLMSLAYIHAQVPDTLPMLGQLEQQIGELTQEEKKVQAWWPWKT</sequence>
<proteinExistence type="predicted"/>
<name>A0A0B7NXJ8_9FUNG</name>
<keyword evidence="2" id="KW-1185">Reference proteome</keyword>
<evidence type="ECO:0000313" key="1">
    <source>
        <dbReference type="EMBL" id="CEP19909.1"/>
    </source>
</evidence>
<accession>A0A0B7NXJ8</accession>
<organism evidence="1 2">
    <name type="scientific">Parasitella parasitica</name>
    <dbReference type="NCBI Taxonomy" id="35722"/>
    <lineage>
        <taxon>Eukaryota</taxon>
        <taxon>Fungi</taxon>
        <taxon>Fungi incertae sedis</taxon>
        <taxon>Mucoromycota</taxon>
        <taxon>Mucoromycotina</taxon>
        <taxon>Mucoromycetes</taxon>
        <taxon>Mucorales</taxon>
        <taxon>Mucorineae</taxon>
        <taxon>Mucoraceae</taxon>
        <taxon>Parasitella</taxon>
    </lineage>
</organism>
<dbReference type="OrthoDB" id="2246735at2759"/>
<dbReference type="Proteomes" id="UP000054107">
    <property type="component" value="Unassembled WGS sequence"/>
</dbReference>
<evidence type="ECO:0000313" key="2">
    <source>
        <dbReference type="Proteomes" id="UP000054107"/>
    </source>
</evidence>
<gene>
    <name evidence="1" type="primary">PARPA_14228.1 scaffold 48842</name>
</gene>
<dbReference type="STRING" id="35722.A0A0B7NXJ8"/>
<reference evidence="1 2" key="1">
    <citation type="submission" date="2014-09" db="EMBL/GenBank/DDBJ databases">
        <authorList>
            <person name="Ellenberger Sabrina"/>
        </authorList>
    </citation>
    <scope>NUCLEOTIDE SEQUENCE [LARGE SCALE GENOMIC DNA]</scope>
    <source>
        <strain evidence="1 2">CBS 412.66</strain>
    </source>
</reference>